<dbReference type="EMBL" id="FOWP01000001">
    <property type="protein sequence ID" value="SFO73548.1"/>
    <property type="molecule type" value="Genomic_DNA"/>
</dbReference>
<proteinExistence type="inferred from homology"/>
<evidence type="ECO:0000256" key="4">
    <source>
        <dbReference type="ARBA" id="ARBA00050226"/>
    </source>
</evidence>
<evidence type="ECO:0000313" key="12">
    <source>
        <dbReference type="Proteomes" id="UP000182400"/>
    </source>
</evidence>
<dbReference type="FunFam" id="3.40.50.720:FF:000173">
    <property type="entry name" value="3-oxoacyl-[acyl-carrier protein] reductase"/>
    <property type="match status" value="1"/>
</dbReference>
<dbReference type="RefSeq" id="WP_037000465.1">
    <property type="nucleotide sequence ID" value="NZ_FOWP01000001.1"/>
</dbReference>
<dbReference type="NCBIfam" id="TIGR01831">
    <property type="entry name" value="fabG_rel"/>
    <property type="match status" value="1"/>
</dbReference>
<evidence type="ECO:0000313" key="11">
    <source>
        <dbReference type="Proteomes" id="UP000023842"/>
    </source>
</evidence>
<evidence type="ECO:0000256" key="3">
    <source>
        <dbReference type="ARBA" id="ARBA00042907"/>
    </source>
</evidence>
<dbReference type="SUPFAM" id="SSF51735">
    <property type="entry name" value="NAD(P)-binding Rossmann-fold domains"/>
    <property type="match status" value="1"/>
</dbReference>
<dbReference type="InterPro" id="IPR036291">
    <property type="entry name" value="NAD(P)-bd_dom_sf"/>
</dbReference>
<dbReference type="Gene3D" id="3.40.50.720">
    <property type="entry name" value="NAD(P)-binding Rossmann-like Domain"/>
    <property type="match status" value="1"/>
</dbReference>
<keyword evidence="2 9" id="KW-0560">Oxidoreductase</keyword>
<comment type="catalytic activity">
    <reaction evidence="4">
        <text>(2R,3S)-2,3-dihydroxy-2,3-dihydro-p-cumate + NAD(+) = 2,3-dihydroxy-p-cumate + NADH + H(+)</text>
        <dbReference type="Rhea" id="RHEA:23772"/>
        <dbReference type="ChEBI" id="CHEBI:15378"/>
        <dbReference type="ChEBI" id="CHEBI:36647"/>
        <dbReference type="ChEBI" id="CHEBI:57540"/>
        <dbReference type="ChEBI" id="CHEBI:57945"/>
        <dbReference type="ChEBI" id="CHEBI:58420"/>
        <dbReference type="EC" id="1.3.1.58"/>
    </reaction>
</comment>
<keyword evidence="11" id="KW-1185">Reference proteome</keyword>
<feature type="domain" description="Ketoreductase" evidence="8">
    <location>
        <begin position="8"/>
        <end position="198"/>
    </location>
</feature>
<dbReference type="InterPro" id="IPR057326">
    <property type="entry name" value="KR_dom"/>
</dbReference>
<evidence type="ECO:0000256" key="2">
    <source>
        <dbReference type="ARBA" id="ARBA00023002"/>
    </source>
</evidence>
<evidence type="ECO:0000313" key="10">
    <source>
        <dbReference type="EMBL" id="SFO73548.1"/>
    </source>
</evidence>
<dbReference type="PANTHER" id="PTHR42879">
    <property type="entry name" value="3-OXOACYL-(ACYL-CARRIER-PROTEIN) REDUCTASE"/>
    <property type="match status" value="1"/>
</dbReference>
<comment type="similarity">
    <text evidence="1">Belongs to the short-chain dehydrogenases/reductases (SDR) family.</text>
</comment>
<evidence type="ECO:0000256" key="6">
    <source>
        <dbReference type="ARBA" id="ARBA00066455"/>
    </source>
</evidence>
<evidence type="ECO:0000256" key="7">
    <source>
        <dbReference type="ARBA" id="ARBA00073443"/>
    </source>
</evidence>
<evidence type="ECO:0000256" key="1">
    <source>
        <dbReference type="ARBA" id="ARBA00006484"/>
    </source>
</evidence>
<dbReference type="InterPro" id="IPR050259">
    <property type="entry name" value="SDR"/>
</dbReference>
<dbReference type="AlphaFoldDB" id="A0A1I5JL63"/>
<dbReference type="InterPro" id="IPR011285">
    <property type="entry name" value="FabG-rel"/>
</dbReference>
<gene>
    <name evidence="9" type="primary">fabG</name>
    <name evidence="9" type="ORF">AU05_08530</name>
    <name evidence="10" type="ORF">SAMN05216601_101536</name>
</gene>
<evidence type="ECO:0000256" key="5">
    <source>
        <dbReference type="ARBA" id="ARBA00060518"/>
    </source>
</evidence>
<name>A0A1I5JL63_9GAMM</name>
<sequence length="247" mass="26343">MTETTSAPTVLVTGSSRGIGRAIALRLAQSGHDLVLHCRSRRDEAEAVQAQIVELGRQARILQFDVSDRAACREALEADVEAHGAYYGVVCNAGLTRDGAFPALSEEDWDQVLRTNLDGFYNVLHPLTMPMIRRRAAGRIVCITSVSGLVGNRGQVNYSASKAGVIGAAKALAIELAKRKITVNCVAPGLIDTEILDELVPVDEILKMIPAARMGTPEEVAGAVNFLMSSEAAYITRQVLAVNGGLC</sequence>
<dbReference type="CDD" id="cd05333">
    <property type="entry name" value="BKR_SDR_c"/>
    <property type="match status" value="1"/>
</dbReference>
<comment type="pathway">
    <text evidence="5">Aromatic compound metabolism; p-cumate degradation; acetaldehyde and pyruvate from p-cumate: step 2/7.</text>
</comment>
<dbReference type="PANTHER" id="PTHR42879:SF2">
    <property type="entry name" value="3-OXOACYL-[ACYL-CARRIER-PROTEIN] REDUCTASE FABG"/>
    <property type="match status" value="1"/>
</dbReference>
<dbReference type="EC" id="1.3.1.58" evidence="6"/>
<dbReference type="PRINTS" id="PR00080">
    <property type="entry name" value="SDRFAMILY"/>
</dbReference>
<dbReference type="NCBIfam" id="NF004200">
    <property type="entry name" value="PRK05653.1-5"/>
    <property type="match status" value="1"/>
</dbReference>
<dbReference type="OrthoDB" id="9804774at2"/>
<dbReference type="NCBIfam" id="NF009466">
    <property type="entry name" value="PRK12826.1-2"/>
    <property type="match status" value="1"/>
</dbReference>
<dbReference type="Proteomes" id="UP000023842">
    <property type="component" value="Unassembled WGS sequence"/>
</dbReference>
<reference evidence="11" key="2">
    <citation type="journal article" date="2014" name="Genome Announc.">
        <title>Draft Genome Sequence of the algae degrading bacterium Pseudomonas mendocina AD6.</title>
        <authorList>
            <person name="Barney B.M."/>
            <person name="Lenneman E.M."/>
        </authorList>
    </citation>
    <scope>NUCLEOTIDE SEQUENCE [LARGE SCALE GENOMIC DNA]</scope>
    <source>
        <strain evidence="11">AD6</strain>
    </source>
</reference>
<dbReference type="SMART" id="SM00822">
    <property type="entry name" value="PKS_KR"/>
    <property type="match status" value="1"/>
</dbReference>
<reference evidence="10 12" key="4">
    <citation type="submission" date="2016-10" db="EMBL/GenBank/DDBJ databases">
        <authorList>
            <person name="de Groot N.N."/>
        </authorList>
    </citation>
    <scope>NUCLEOTIDE SEQUENCE [LARGE SCALE GENOMIC DNA]</scope>
    <source>
        <strain evidence="10 12">CCUG 59231</strain>
    </source>
</reference>
<protein>
    <recommendedName>
        <fullName evidence="7">2,3-dihydroxy-2,3-dihydro-p-cumate dehydrogenase</fullName>
        <ecNumber evidence="6">1.3.1.58</ecNumber>
    </recommendedName>
    <alternativeName>
        <fullName evidence="3">Biphenyl-2,3-dihydro-2,3-diol dehydrogenase</fullName>
    </alternativeName>
</protein>
<dbReference type="Proteomes" id="UP000182400">
    <property type="component" value="Unassembled WGS sequence"/>
</dbReference>
<reference evidence="9" key="1">
    <citation type="journal article" date="2014" name="Genome Announc.">
        <title>Draft Genome Sequences of the Alga-Degrading Bacteria Aeromonas hydrophila Strain AD9 and Pseudomonas pseudoalcaligenes Strain AD6.</title>
        <authorList>
            <person name="Barney B.M."/>
            <person name="Lenneman E.M."/>
        </authorList>
    </citation>
    <scope>NUCLEOTIDE SEQUENCE</scope>
    <source>
        <strain evidence="9">AD6</strain>
    </source>
</reference>
<evidence type="ECO:0000313" key="9">
    <source>
        <dbReference type="EMBL" id="EZH82031.1"/>
    </source>
</evidence>
<dbReference type="PRINTS" id="PR00081">
    <property type="entry name" value="GDHRDH"/>
</dbReference>
<accession>A0A1I5JL63</accession>
<evidence type="ECO:0000259" key="8">
    <source>
        <dbReference type="SMART" id="SM00822"/>
    </source>
</evidence>
<dbReference type="InterPro" id="IPR002347">
    <property type="entry name" value="SDR_fam"/>
</dbReference>
<dbReference type="STRING" id="658457.SAMN05216601_101536"/>
<dbReference type="Pfam" id="PF13561">
    <property type="entry name" value="adh_short_C2"/>
    <property type="match status" value="1"/>
</dbReference>
<organism evidence="10 12">
    <name type="scientific">Ectopseudomonas composti</name>
    <dbReference type="NCBI Taxonomy" id="658457"/>
    <lineage>
        <taxon>Bacteria</taxon>
        <taxon>Pseudomonadati</taxon>
        <taxon>Pseudomonadota</taxon>
        <taxon>Gammaproteobacteria</taxon>
        <taxon>Pseudomonadales</taxon>
        <taxon>Pseudomonadaceae</taxon>
        <taxon>Ectopseudomonas</taxon>
    </lineage>
</organism>
<reference evidence="9" key="3">
    <citation type="submission" date="2014-03" db="EMBL/GenBank/DDBJ databases">
        <authorList>
            <person name="Barney B.M."/>
            <person name="Lenneman E.M."/>
        </authorList>
    </citation>
    <scope>NUCLEOTIDE SEQUENCE</scope>
    <source>
        <strain evidence="9">AD6</strain>
    </source>
</reference>
<dbReference type="EMBL" id="JFJN01000023">
    <property type="protein sequence ID" value="EZH82031.1"/>
    <property type="molecule type" value="Genomic_DNA"/>
</dbReference>
<dbReference type="GO" id="GO:0018511">
    <property type="term" value="F:2,3-dihydroxy-2,3-dihydro-p-cumate dehydrogenase activity"/>
    <property type="evidence" value="ECO:0007669"/>
    <property type="project" value="UniProtKB-EC"/>
</dbReference>